<evidence type="ECO:0000256" key="1">
    <source>
        <dbReference type="ARBA" id="ARBA00010923"/>
    </source>
</evidence>
<dbReference type="InterPro" id="IPR000055">
    <property type="entry name" value="Restrct_endonuc_typeI_TRD"/>
</dbReference>
<sequence length="392" mass="42586">MREEWQRIELSELVYEACLGTTSRSVDGSGNLTLLKMGSLRGGSIDNSQVETVMAGTVENLHRLTLRPGDLLINTRNTPELVGKVGVWHEDDGRTVPDNNLLIVRFNQMVEPSYMGAQLTFGVPAKRIRGIATGTTSVAAVYWRDLARIEIPVPPLAKQRRIAEILGEMDEQISVSLLRKAKQEMLIDGLRSALLAPKSGWVDVQIGDVGQVVTGATPTSDYFSISRNSLPFITPAEVSVSGAVEDPGRSVHSSAPGVRMLPAGTTLVVCIGFGTGKVGFAAFECCTNQQINAIVSRQGVDPRFLFMSVAERAGQIRARANLQVTPILNKSEFSKIWVSVPDVDTQRQLADRFDAAKDVSRAIDVEIAKLRDLKQAMLDDLLTGRVSTRTGG</sequence>
<keyword evidence="6" id="KW-1185">Reference proteome</keyword>
<dbReference type="GO" id="GO:0016787">
    <property type="term" value="F:hydrolase activity"/>
    <property type="evidence" value="ECO:0007669"/>
    <property type="project" value="UniProtKB-KW"/>
</dbReference>
<dbReference type="InterPro" id="IPR052021">
    <property type="entry name" value="Type-I_RS_S_subunit"/>
</dbReference>
<evidence type="ECO:0000313" key="5">
    <source>
        <dbReference type="EMBL" id="MFD2464190.1"/>
    </source>
</evidence>
<keyword evidence="2" id="KW-0680">Restriction system</keyword>
<evidence type="ECO:0000259" key="4">
    <source>
        <dbReference type="Pfam" id="PF01420"/>
    </source>
</evidence>
<gene>
    <name evidence="5" type="ORF">ACFSYJ_36620</name>
</gene>
<keyword evidence="5" id="KW-0378">Hydrolase</keyword>
<keyword evidence="5" id="KW-0540">Nuclease</keyword>
<dbReference type="PANTHER" id="PTHR30408">
    <property type="entry name" value="TYPE-1 RESTRICTION ENZYME ECOKI SPECIFICITY PROTEIN"/>
    <property type="match status" value="1"/>
</dbReference>
<dbReference type="GO" id="GO:0004519">
    <property type="term" value="F:endonuclease activity"/>
    <property type="evidence" value="ECO:0007669"/>
    <property type="project" value="UniProtKB-KW"/>
</dbReference>
<dbReference type="RefSeq" id="WP_345407779.1">
    <property type="nucleotide sequence ID" value="NZ_BAABHG010000023.1"/>
</dbReference>
<organism evidence="5 6">
    <name type="scientific">Amycolatopsis samaneae</name>
    <dbReference type="NCBI Taxonomy" id="664691"/>
    <lineage>
        <taxon>Bacteria</taxon>
        <taxon>Bacillati</taxon>
        <taxon>Actinomycetota</taxon>
        <taxon>Actinomycetes</taxon>
        <taxon>Pseudonocardiales</taxon>
        <taxon>Pseudonocardiaceae</taxon>
        <taxon>Amycolatopsis</taxon>
    </lineage>
</organism>
<evidence type="ECO:0000256" key="3">
    <source>
        <dbReference type="ARBA" id="ARBA00023125"/>
    </source>
</evidence>
<evidence type="ECO:0000256" key="2">
    <source>
        <dbReference type="ARBA" id="ARBA00022747"/>
    </source>
</evidence>
<comment type="similarity">
    <text evidence="1">Belongs to the type-I restriction system S methylase family.</text>
</comment>
<evidence type="ECO:0000313" key="6">
    <source>
        <dbReference type="Proteomes" id="UP001597419"/>
    </source>
</evidence>
<comment type="caution">
    <text evidence="5">The sequence shown here is derived from an EMBL/GenBank/DDBJ whole genome shotgun (WGS) entry which is preliminary data.</text>
</comment>
<reference evidence="6" key="1">
    <citation type="journal article" date="2019" name="Int. J. Syst. Evol. Microbiol.">
        <title>The Global Catalogue of Microorganisms (GCM) 10K type strain sequencing project: providing services to taxonomists for standard genome sequencing and annotation.</title>
        <authorList>
            <consortium name="The Broad Institute Genomics Platform"/>
            <consortium name="The Broad Institute Genome Sequencing Center for Infectious Disease"/>
            <person name="Wu L."/>
            <person name="Ma J."/>
        </authorList>
    </citation>
    <scope>NUCLEOTIDE SEQUENCE [LARGE SCALE GENOMIC DNA]</scope>
    <source>
        <strain evidence="6">CGMCC 4.7643</strain>
    </source>
</reference>
<dbReference type="Gene3D" id="3.90.220.20">
    <property type="entry name" value="DNA methylase specificity domains"/>
    <property type="match status" value="2"/>
</dbReference>
<dbReference type="Pfam" id="PF01420">
    <property type="entry name" value="Methylase_S"/>
    <property type="match status" value="1"/>
</dbReference>
<dbReference type="SUPFAM" id="SSF116734">
    <property type="entry name" value="DNA methylase specificity domain"/>
    <property type="match status" value="2"/>
</dbReference>
<dbReference type="Gene3D" id="1.10.287.1120">
    <property type="entry name" value="Bipartite methylase S protein"/>
    <property type="match status" value="1"/>
</dbReference>
<protein>
    <submittedName>
        <fullName evidence="5">Restriction endonuclease subunit S</fullName>
        <ecNumber evidence="5">3.1.21.-</ecNumber>
    </submittedName>
</protein>
<accession>A0ABW5GTC4</accession>
<keyword evidence="5" id="KW-0255">Endonuclease</keyword>
<dbReference type="EMBL" id="JBHUKU010000024">
    <property type="protein sequence ID" value="MFD2464190.1"/>
    <property type="molecule type" value="Genomic_DNA"/>
</dbReference>
<name>A0ABW5GTC4_9PSEU</name>
<dbReference type="PANTHER" id="PTHR30408:SF12">
    <property type="entry name" value="TYPE I RESTRICTION ENZYME MJAVIII SPECIFICITY SUBUNIT"/>
    <property type="match status" value="1"/>
</dbReference>
<dbReference type="InterPro" id="IPR044946">
    <property type="entry name" value="Restrct_endonuc_typeI_TRD_sf"/>
</dbReference>
<feature type="domain" description="Type I restriction modification DNA specificity" evidence="4">
    <location>
        <begin position="199"/>
        <end position="356"/>
    </location>
</feature>
<proteinExistence type="inferred from homology"/>
<dbReference type="EC" id="3.1.21.-" evidence="5"/>
<dbReference type="Proteomes" id="UP001597419">
    <property type="component" value="Unassembled WGS sequence"/>
</dbReference>
<keyword evidence="3" id="KW-0238">DNA-binding</keyword>